<sequence>MKTTAALLFALMSCHGLSQAQEVPTLRVGWTIPGEEAKYLMAKRPELFPQLGKKYQIQWTQFQGTSPMVQAMRAGVLECSTMAPMSLANGAIESGLEAYIVAQHVHSDDDHFSVYWAVKEDSPIKTAADLKGKVIGTNAYGAGVYFDMLLWLRQNGIDPDKDVKIVETGFPPAADAIRSGRIDAGPMAQPFALLNEKKGGLRKLFSLSEVASPSVQIFEACSKSYSDANPEVVRAYVQDLKTAMGMLSKDPSLAVEVTAQITRAPKDLLAQYLFTDKDFARVPDMQPNLESIQGTYDRYHKAGFLKKALNVQDFYRADLREATP</sequence>
<reference evidence="1 2" key="1">
    <citation type="submission" date="2018-05" db="EMBL/GenBank/DDBJ databases">
        <title>Genome Sequence of an Efficient Indole-Degrading Bacterium, Alcaligenes sp.YBY.</title>
        <authorList>
            <person name="Yang B."/>
        </authorList>
    </citation>
    <scope>NUCLEOTIDE SEQUENCE [LARGE SCALE GENOMIC DNA]</scope>
    <source>
        <strain evidence="1 2">YBY</strain>
    </source>
</reference>
<dbReference type="KEGG" id="afa:UZ73_09120"/>
<dbReference type="PANTHER" id="PTHR30024:SF48">
    <property type="entry name" value="ABC TRANSPORTER SUBSTRATE-BINDING PROTEIN"/>
    <property type="match status" value="1"/>
</dbReference>
<proteinExistence type="predicted"/>
<dbReference type="Pfam" id="PF13379">
    <property type="entry name" value="NMT1_2"/>
    <property type="match status" value="1"/>
</dbReference>
<organism evidence="1 2">
    <name type="scientific">Alcaligenes faecalis</name>
    <dbReference type="NCBI Taxonomy" id="511"/>
    <lineage>
        <taxon>Bacteria</taxon>
        <taxon>Pseudomonadati</taxon>
        <taxon>Pseudomonadota</taxon>
        <taxon>Betaproteobacteria</taxon>
        <taxon>Burkholderiales</taxon>
        <taxon>Alcaligenaceae</taxon>
        <taxon>Alcaligenes</taxon>
    </lineage>
</organism>
<dbReference type="Proteomes" id="UP000245216">
    <property type="component" value="Unassembled WGS sequence"/>
</dbReference>
<dbReference type="Gene3D" id="3.40.190.10">
    <property type="entry name" value="Periplasmic binding protein-like II"/>
    <property type="match status" value="2"/>
</dbReference>
<dbReference type="GeneID" id="29368785"/>
<gene>
    <name evidence="1" type="ORF">DF183_10335</name>
</gene>
<evidence type="ECO:0000313" key="2">
    <source>
        <dbReference type="Proteomes" id="UP000245216"/>
    </source>
</evidence>
<dbReference type="SUPFAM" id="SSF53850">
    <property type="entry name" value="Periplasmic binding protein-like II"/>
    <property type="match status" value="1"/>
</dbReference>
<name>A0A2U2BM25_ALCFA</name>
<dbReference type="RefSeq" id="WP_042488596.1">
    <property type="nucleotide sequence ID" value="NZ_CAXOKM010000015.1"/>
</dbReference>
<reference evidence="1 2" key="2">
    <citation type="submission" date="2018-05" db="EMBL/GenBank/DDBJ databases">
        <authorList>
            <person name="Lanie J.A."/>
            <person name="Ng W.-L."/>
            <person name="Kazmierczak K.M."/>
            <person name="Andrzejewski T.M."/>
            <person name="Davidsen T.M."/>
            <person name="Wayne K.J."/>
            <person name="Tettelin H."/>
            <person name="Glass J.I."/>
            <person name="Rusch D."/>
            <person name="Podicherti R."/>
            <person name="Tsui H.-C.T."/>
            <person name="Winkler M.E."/>
        </authorList>
    </citation>
    <scope>NUCLEOTIDE SEQUENCE [LARGE SCALE GENOMIC DNA]</scope>
    <source>
        <strain evidence="1 2">YBY</strain>
    </source>
</reference>
<dbReference type="PANTHER" id="PTHR30024">
    <property type="entry name" value="ALIPHATIC SULFONATES-BINDING PROTEIN-RELATED"/>
    <property type="match status" value="1"/>
</dbReference>
<evidence type="ECO:0000313" key="1">
    <source>
        <dbReference type="EMBL" id="PWE15063.1"/>
    </source>
</evidence>
<dbReference type="STRING" id="511.UZ73_09120"/>
<dbReference type="EMBL" id="QEXO01000002">
    <property type="protein sequence ID" value="PWE15063.1"/>
    <property type="molecule type" value="Genomic_DNA"/>
</dbReference>
<comment type="caution">
    <text evidence="1">The sequence shown here is derived from an EMBL/GenBank/DDBJ whole genome shotgun (WGS) entry which is preliminary data.</text>
</comment>
<protein>
    <submittedName>
        <fullName evidence="1">ABC transporter substrate-binding protein</fullName>
    </submittedName>
</protein>
<dbReference type="AlphaFoldDB" id="A0A2U2BM25"/>
<dbReference type="OrthoDB" id="286202at2"/>
<accession>A0A2U2BM25</accession>